<evidence type="ECO:0000256" key="9">
    <source>
        <dbReference type="ARBA" id="ARBA00022840"/>
    </source>
</evidence>
<comment type="catalytic activity">
    <reaction evidence="18">
        <text>a 5'-end (5'-triphosphoguanosine)-adenylyl-adenylyl-cytidylyl-adenosine in mRNA + S-adenosyl-L-methionine = a 5'-end (5'-triphosphoguanosine)-(2'-O-methyladenylyl)-adenylyl-cytidylyl-adenosine in mRNA + S-adenosyl-L-homocysteine + H(+)</text>
        <dbReference type="Rhea" id="RHEA:65380"/>
        <dbReference type="Rhea" id="RHEA-COMP:16797"/>
        <dbReference type="Rhea" id="RHEA-COMP:16801"/>
        <dbReference type="ChEBI" id="CHEBI:15378"/>
        <dbReference type="ChEBI" id="CHEBI:57856"/>
        <dbReference type="ChEBI" id="CHEBI:59789"/>
        <dbReference type="ChEBI" id="CHEBI:156482"/>
        <dbReference type="ChEBI" id="CHEBI:156484"/>
    </reaction>
</comment>
<feature type="domain" description="RdRp catalytic" evidence="21">
    <location>
        <begin position="598"/>
        <end position="776"/>
    </location>
</feature>
<evidence type="ECO:0000256" key="11">
    <source>
        <dbReference type="ARBA" id="ARBA00022953"/>
    </source>
</evidence>
<dbReference type="GO" id="GO:0003968">
    <property type="term" value="F:RNA-directed RNA polymerase activity"/>
    <property type="evidence" value="ECO:0007669"/>
    <property type="project" value="UniProtKB-KW"/>
</dbReference>
<dbReference type="EC" id="2.7.7.48" evidence="2"/>
<evidence type="ECO:0000256" key="3">
    <source>
        <dbReference type="ARBA" id="ARBA00022484"/>
    </source>
</evidence>
<dbReference type="PROSITE" id="PS50526">
    <property type="entry name" value="RDRP_SSRNA_NEG_NONSEG"/>
    <property type="match status" value="1"/>
</dbReference>
<keyword evidence="6" id="KW-0949">S-adenosyl-L-methionine</keyword>
<comment type="catalytic activity">
    <reaction evidence="14">
        <text>a 5'-end triphospho-adenylyl-adenylyl-cytidylyl-adenosine in mRNA + GDP + H(+) = a 5'-end (5'-triphosphoguanosine)-adenylyl-adenylyl-cytidylyl-adenosine in mRNA + diphosphate</text>
        <dbReference type="Rhea" id="RHEA:65436"/>
        <dbReference type="Rhea" id="RHEA-COMP:16797"/>
        <dbReference type="Rhea" id="RHEA-COMP:16799"/>
        <dbReference type="ChEBI" id="CHEBI:15378"/>
        <dbReference type="ChEBI" id="CHEBI:33019"/>
        <dbReference type="ChEBI" id="CHEBI:58189"/>
        <dbReference type="ChEBI" id="CHEBI:156484"/>
        <dbReference type="ChEBI" id="CHEBI:156503"/>
        <dbReference type="EC" id="2.7.7.88"/>
    </reaction>
</comment>
<evidence type="ECO:0000256" key="1">
    <source>
        <dbReference type="ARBA" id="ARBA00004328"/>
    </source>
</evidence>
<comment type="catalytic activity">
    <reaction evidence="15">
        <text>a 5'-end (5'-triphosphoguanosine)-(2'-O-methyladenylyl)-adenylyl-cytidylyl-adenosine in mRNA + S-adenosyl-L-methionine = a 5'-end (N(7)-methyl 5'-triphosphoguanosine)-(2'-O-methyladenylyl)-adenylyl-cytidylyl-adenosine in mRNA + S-adenosyl-L-homocysteine</text>
        <dbReference type="Rhea" id="RHEA:65440"/>
        <dbReference type="Rhea" id="RHEA-COMP:16798"/>
        <dbReference type="Rhea" id="RHEA-COMP:16801"/>
        <dbReference type="ChEBI" id="CHEBI:57856"/>
        <dbReference type="ChEBI" id="CHEBI:59789"/>
        <dbReference type="ChEBI" id="CHEBI:156482"/>
        <dbReference type="ChEBI" id="CHEBI:156483"/>
    </reaction>
</comment>
<reference evidence="22" key="1">
    <citation type="journal article" date="2023" name="Front. Cell. Infect. Microbiol.">
        <title>Virome Analysis of an Ectomycorrhizal Fungus Suillus luteus Revealing Potential Evolutionary Implications.</title>
        <authorList>
            <person name="Liu H."/>
            <person name="Zhang Y."/>
            <person name="Liu Y."/>
            <person name="Xiao J."/>
            <person name="Huang Z."/>
            <person name="Li Y."/>
            <person name="Li H."/>
            <person name="Li P."/>
        </authorList>
    </citation>
    <scope>NUCLEOTIDE SEQUENCE</scope>
    <source>
        <strain evidence="22">SlMyV1</strain>
    </source>
</reference>
<accession>A0AA50AHL0</accession>
<keyword evidence="13" id="KW-0511">Multifunctional enzyme</keyword>
<evidence type="ECO:0000256" key="14">
    <source>
        <dbReference type="ARBA" id="ARBA00024494"/>
    </source>
</evidence>
<evidence type="ECO:0000256" key="16">
    <source>
        <dbReference type="ARBA" id="ARBA00030436"/>
    </source>
</evidence>
<evidence type="ECO:0000256" key="13">
    <source>
        <dbReference type="ARBA" id="ARBA00023268"/>
    </source>
</evidence>
<evidence type="ECO:0000256" key="19">
    <source>
        <dbReference type="ARBA" id="ARBA00047370"/>
    </source>
</evidence>
<dbReference type="GO" id="GO:0004482">
    <property type="term" value="F:mRNA 5'-cap (guanine-N7-)-methyltransferase activity"/>
    <property type="evidence" value="ECO:0007669"/>
    <property type="project" value="InterPro"/>
</dbReference>
<keyword evidence="10" id="KW-0946">Virion</keyword>
<dbReference type="Pfam" id="PF00946">
    <property type="entry name" value="Mononeg_RNA_pol"/>
    <property type="match status" value="1"/>
</dbReference>
<dbReference type="InterPro" id="IPR014023">
    <property type="entry name" value="Mononeg_RNA_pol_cat"/>
</dbReference>
<organism evidence="22">
    <name type="scientific">Suillus luteus mymonavirus 1</name>
    <dbReference type="NCBI Taxonomy" id="3067819"/>
    <lineage>
        <taxon>Viruses</taxon>
        <taxon>Riboviria</taxon>
        <taxon>Orthornavirae</taxon>
        <taxon>Negarnaviricota</taxon>
        <taxon>Haploviricotina</taxon>
        <taxon>Monjiviricetes</taxon>
        <taxon>Mononegavirales</taxon>
        <taxon>Mymonaviridae</taxon>
    </lineage>
</organism>
<evidence type="ECO:0000259" key="21">
    <source>
        <dbReference type="PROSITE" id="PS50526"/>
    </source>
</evidence>
<dbReference type="GO" id="GO:0030430">
    <property type="term" value="C:host cell cytoplasm"/>
    <property type="evidence" value="ECO:0007669"/>
    <property type="project" value="UniProtKB-SubCell"/>
</dbReference>
<evidence type="ECO:0000256" key="2">
    <source>
        <dbReference type="ARBA" id="ARBA00012494"/>
    </source>
</evidence>
<dbReference type="Pfam" id="PF14318">
    <property type="entry name" value="Mononeg_mRNAcap"/>
    <property type="match status" value="1"/>
</dbReference>
<evidence type="ECO:0000256" key="6">
    <source>
        <dbReference type="ARBA" id="ARBA00022691"/>
    </source>
</evidence>
<dbReference type="GO" id="GO:0044423">
    <property type="term" value="C:virion component"/>
    <property type="evidence" value="ECO:0007669"/>
    <property type="project" value="UniProtKB-KW"/>
</dbReference>
<evidence type="ECO:0000313" key="22">
    <source>
        <dbReference type="EMBL" id="WLK77437.1"/>
    </source>
</evidence>
<name>A0AA50AHL0_9MONO</name>
<dbReference type="GO" id="GO:0005524">
    <property type="term" value="F:ATP binding"/>
    <property type="evidence" value="ECO:0007669"/>
    <property type="project" value="UniProtKB-KW"/>
</dbReference>
<keyword evidence="11" id="KW-0693">Viral RNA replication</keyword>
<comment type="catalytic activity">
    <reaction evidence="19">
        <text>a 5'-end (5'-triphosphoguanosine)-adenylyl-adenylyl-cytidylyl-adenosine in mRNA + 2 S-adenosyl-L-methionine = a 5'-end (N(7)-methyl 5'-triphosphoguanosine)-(2'-O-methyladenylyl)-adenylyl-cytidylyl-adenosine in mRNA + 2 S-adenosyl-L-homocysteine + H(+)</text>
        <dbReference type="Rhea" id="RHEA:65376"/>
        <dbReference type="Rhea" id="RHEA-COMP:16797"/>
        <dbReference type="Rhea" id="RHEA-COMP:16798"/>
        <dbReference type="ChEBI" id="CHEBI:15378"/>
        <dbReference type="ChEBI" id="CHEBI:57856"/>
        <dbReference type="ChEBI" id="CHEBI:59789"/>
        <dbReference type="ChEBI" id="CHEBI:156483"/>
        <dbReference type="ChEBI" id="CHEBI:156484"/>
        <dbReference type="EC" id="2.1.1.375"/>
    </reaction>
</comment>
<dbReference type="EMBL" id="OQ862563">
    <property type="protein sequence ID" value="WLK77437.1"/>
    <property type="molecule type" value="Viral_cRNA"/>
</dbReference>
<keyword evidence="7" id="KW-0548">Nucleotidyltransferase</keyword>
<keyword evidence="8" id="KW-0547">Nucleotide-binding</keyword>
<evidence type="ECO:0000256" key="10">
    <source>
        <dbReference type="ARBA" id="ARBA00022844"/>
    </source>
</evidence>
<comment type="subcellular location">
    <subcellularLocation>
        <location evidence="1">Virion</location>
    </subcellularLocation>
</comment>
<evidence type="ECO:0000256" key="8">
    <source>
        <dbReference type="ARBA" id="ARBA00022741"/>
    </source>
</evidence>
<keyword evidence="3 22" id="KW-0696">RNA-directed RNA polymerase</keyword>
<evidence type="ECO:0000256" key="4">
    <source>
        <dbReference type="ARBA" id="ARBA00022664"/>
    </source>
</evidence>
<keyword evidence="4" id="KW-0507">mRNA processing</keyword>
<dbReference type="InterPro" id="IPR026890">
    <property type="entry name" value="Mononeg_mRNAcap"/>
</dbReference>
<sequence>MDPFDSLDAIGEFSGDLSSEFTNVSVKQVPEKHLDSPILISLLVRLQHIHHETIAFQKNVKPTEYDPRRSTAMNSLLQKRTDLAYSSIRKAALQYSDALDYCLKEPVILEAKLYPQLFHLGLDQAYRLHSDLADARRIFEIELSAYCDQLRGVLSHRQIQQYKDKCRPPTYASHAVVKSANRAQLWSDIIETYRKQYGSSHVRKALHCGPVRFICGDGFLLLKTKTMSRWQLATFEQVQMIQDCCLARHNVQCALSFGFHNGTPLLKEYVDNVIAWQERVLLDYGNDGYELVKAPEAIFKARLNTLTAGDILNYSSYDRTLDKMKIKEYKLKQRTTHIDDFDFIVRQVHDLNDAAELFGLSKLSGHPVVYANRSMASVQKEASVKGTILPFAVRQTERMFKHMVLSGYINEHASWPPFLCPPALNTVLRRHYVNHVTTLPLGSYPISDLDAIVFRQFVEYDYSEDYLKFLDDKAICPGASEMSKFWFGGHRVESRRLLQKILEVEHFDTVEMIERLRRGKFYPDEYVVELTQKERELKTAARCFCKLPYQVRTFFTSTEYNLKENFMSKYIPQQTMTMSNTETKSRLYNLVKDAKSKSRVLLEVDFSRWNLRWREETVHPISSILEDIFGLPGVFSQAHPFFEKATIVLTDKHWIPDHADPAVPITQWKESELVYRGRHYGGFEGIQQALWTLCTIAMMYWVLYDQNVSFLMAGQGDNQIFALTFTVPPEEVPQALRRLLGVMEVRCSMLNHEVKPDECIDSSTVLTYSKDIYVNGVHVLYNLKFASRTFKREEIDLPSLSTEIASISACSMACADSVYITPRAIFWKTFQTLRLLSFRFYSPNYEIERIDLSHILSNSDVLTFTMLLPGSLGGLPIMQWSRFFLKGEVDDLTWDIAAVRALAEHVPALQADYNNVKEGKFTSRTPDLTQLILDPHSIPVDRPKDLKRLVKDAVAERLPYITNNRWIRDIFNESSEAAGESLLRTLATSKPFYPQIMNDIYSLSPSGVRDALLSRFTMTRTINSITGNPNFAINIASANAQLLRFIRTRHAKAVRRVSNGLPIPRSYDAAQELRKLWNADIQQSCIGVYNPFDFRIQFNDQVSPMIFSTTRDAENSTTTLGPFPPNFGTKTRQKVSDHGFKIVTSSSTVADLKAITLTASELGGHPSLVSVLGMITHARSPWTLTQLLSVLPTAYGGTAAHRHAAINASAFSILGSRTVPTHINYCSDRAGLLSGGENDYPIAFQEFYLVLSNLYQTMCATNVLPTDWSIGFLLSDDYDPIPDEPVQCTRPTSEIKWKVPTTNKLVYATSLMTNELPTIPPLSVCPIVTLEKIPPPILVYNVCLAKYSSKVRKLSGTSLINHPVELMDMKEFSHIRLRDLITGLTWFIQAMALYAAVTEFTSSSHTVLKEYVHRLSHRCAPLLARLMVHPEFAVTQFAIEHQIVMRPGATGARFAADALSGVLFELTMISLRSREFLRTEVPLLLFADYNSYGRVTASIHAHLLVALSSRDINQVAISSHHRRTLLIPRTQMIINATTLSTVLNYASIVDHLAETIHNKNALHGTKFRLNYCAVTPAEAIRVLRDLPKDIRMLATPKIFPKLMFQPRNGLCTLVNTGLEGSIVPTHECRHTSIEDRLVDSFLSHTTRTIGTHSTALSVWYQLLSLQQTLIKKKRVLSVGVGHGAVAASALALGAFNIEGIDLQSSFPAVVQREGTYKPPEVLETGLSERFQWSPIVSEFNGNVLLAHQWRSRIYHIDTVIVDVELPNADTAKFIAEFADVPNFVIRVVCCAEWATYYYDMIGADFLYNTSALRTTHLQSFVLVRQGKKAHNQNANFTRWSITDMRPWVRQIAPSAKHVTRAFNRRLAIYGISVKELNLGSLTTVLRDLRLRYTNATDLTYASKLQYAHDQLITVQRLFKTYDIITRDDLKALDADWRSLLAQWLANTAFPRDTIGRML</sequence>
<evidence type="ECO:0000256" key="5">
    <source>
        <dbReference type="ARBA" id="ARBA00022679"/>
    </source>
</evidence>
<evidence type="ECO:0000256" key="20">
    <source>
        <dbReference type="ARBA" id="ARBA00048548"/>
    </source>
</evidence>
<proteinExistence type="predicted"/>
<evidence type="ECO:0000256" key="15">
    <source>
        <dbReference type="ARBA" id="ARBA00024499"/>
    </source>
</evidence>
<evidence type="ECO:0000256" key="17">
    <source>
        <dbReference type="ARBA" id="ARBA00031012"/>
    </source>
</evidence>
<keyword evidence="12" id="KW-0506">mRNA capping</keyword>
<keyword evidence="9" id="KW-0067">ATP-binding</keyword>
<keyword evidence="5" id="KW-0808">Transferase</keyword>
<evidence type="ECO:0000256" key="7">
    <source>
        <dbReference type="ARBA" id="ARBA00022695"/>
    </source>
</evidence>
<evidence type="ECO:0000256" key="12">
    <source>
        <dbReference type="ARBA" id="ARBA00023042"/>
    </source>
</evidence>
<comment type="catalytic activity">
    <reaction evidence="20">
        <text>GTP + H2O = GDP + phosphate + H(+)</text>
        <dbReference type="Rhea" id="RHEA:19669"/>
        <dbReference type="ChEBI" id="CHEBI:15377"/>
        <dbReference type="ChEBI" id="CHEBI:15378"/>
        <dbReference type="ChEBI" id="CHEBI:37565"/>
        <dbReference type="ChEBI" id="CHEBI:43474"/>
        <dbReference type="ChEBI" id="CHEBI:58189"/>
    </reaction>
</comment>
<protein>
    <recommendedName>
        <fullName evidence="2">RNA-directed RNA polymerase</fullName>
        <ecNumber evidence="2">2.7.7.48</ecNumber>
    </recommendedName>
    <alternativeName>
        <fullName evidence="17">Replicase</fullName>
    </alternativeName>
    <alternativeName>
        <fullName evidence="16">Transcriptase</fullName>
    </alternativeName>
</protein>
<evidence type="ECO:0000256" key="18">
    <source>
        <dbReference type="ARBA" id="ARBA00047332"/>
    </source>
</evidence>